<dbReference type="GO" id="GO:0003689">
    <property type="term" value="F:DNA clamp loader activity"/>
    <property type="evidence" value="ECO:0007669"/>
    <property type="project" value="TreeGrafter"/>
</dbReference>
<reference evidence="5" key="1">
    <citation type="submission" date="2018-10" db="EMBL/GenBank/DDBJ databases">
        <title>Hidden diversity of soil giant viruses.</title>
        <authorList>
            <person name="Schulz F."/>
            <person name="Alteio L."/>
            <person name="Goudeau D."/>
            <person name="Ryan E.M."/>
            <person name="Malmstrom R.R."/>
            <person name="Blanchard J."/>
            <person name="Woyke T."/>
        </authorList>
    </citation>
    <scope>NUCLEOTIDE SEQUENCE</scope>
    <source>
        <strain evidence="5">FNV1</strain>
    </source>
</reference>
<dbReference type="SUPFAM" id="SSF48019">
    <property type="entry name" value="post-AAA+ oligomerization domain-like"/>
    <property type="match status" value="1"/>
</dbReference>
<dbReference type="PANTHER" id="PTHR11669:SF20">
    <property type="entry name" value="REPLICATION FACTOR C SUBUNIT 4"/>
    <property type="match status" value="1"/>
</dbReference>
<organism evidence="5">
    <name type="scientific">Faunusvirus sp</name>
    <dbReference type="NCBI Taxonomy" id="2487766"/>
    <lineage>
        <taxon>Viruses</taxon>
        <taxon>Varidnaviria</taxon>
        <taxon>Bamfordvirae</taxon>
        <taxon>Nucleocytoviricota</taxon>
        <taxon>Megaviricetes</taxon>
        <taxon>Imitervirales</taxon>
        <taxon>Mimiviridae</taxon>
    </lineage>
</organism>
<dbReference type="GO" id="GO:0006281">
    <property type="term" value="P:DNA repair"/>
    <property type="evidence" value="ECO:0007669"/>
    <property type="project" value="TreeGrafter"/>
</dbReference>
<dbReference type="SMART" id="SM00382">
    <property type="entry name" value="AAA"/>
    <property type="match status" value="1"/>
</dbReference>
<dbReference type="InterPro" id="IPR013748">
    <property type="entry name" value="Rep_factorC_C"/>
</dbReference>
<evidence type="ECO:0000259" key="4">
    <source>
        <dbReference type="SMART" id="SM00382"/>
    </source>
</evidence>
<keyword evidence="2" id="KW-0547">Nucleotide-binding</keyword>
<feature type="domain" description="AAA+ ATPase" evidence="4">
    <location>
        <begin position="40"/>
        <end position="172"/>
    </location>
</feature>
<dbReference type="InterPro" id="IPR003593">
    <property type="entry name" value="AAA+_ATPase"/>
</dbReference>
<dbReference type="Gene3D" id="1.20.272.10">
    <property type="match status" value="1"/>
</dbReference>
<dbReference type="Gene3D" id="3.40.50.300">
    <property type="entry name" value="P-loop containing nucleotide triphosphate hydrolases"/>
    <property type="match status" value="1"/>
</dbReference>
<dbReference type="CDD" id="cd00009">
    <property type="entry name" value="AAA"/>
    <property type="match status" value="1"/>
</dbReference>
<dbReference type="InterPro" id="IPR050238">
    <property type="entry name" value="DNA_Rep/Repair_Clamp_Loader"/>
</dbReference>
<dbReference type="PANTHER" id="PTHR11669">
    <property type="entry name" value="REPLICATION FACTOR C / DNA POLYMERASE III GAMMA-TAU SUBUNIT"/>
    <property type="match status" value="1"/>
</dbReference>
<dbReference type="Gene3D" id="1.10.8.60">
    <property type="match status" value="1"/>
</dbReference>
<dbReference type="Pfam" id="PF00004">
    <property type="entry name" value="AAA"/>
    <property type="match status" value="1"/>
</dbReference>
<dbReference type="GO" id="GO:0005524">
    <property type="term" value="F:ATP binding"/>
    <property type="evidence" value="ECO:0007669"/>
    <property type="project" value="UniProtKB-KW"/>
</dbReference>
<dbReference type="FunFam" id="3.40.50.300:FF:000129">
    <property type="entry name" value="Replication factor C subunit 5"/>
    <property type="match status" value="1"/>
</dbReference>
<sequence length="351" mass="40174">MELDNKDLPWIEKYRPSKIDDISHQLDTVSILNGIVETGQLPHMIFYGPPGIGKTTAAIALARQLFGKLYDDRVLELNASDERGIKVVREKIKKFAQYTLTTDDSVDMTKNAYKMIILDEADTMTDDTQFALRRIIEQYSKTTRFCLICNYITRIIDPITSRCTKLDFKPISLDALQRVITKIFKNENIGIDNIPELSEKIYKLTHGDLRNSITILQHAYYIDKKNMCVKDGVATHVIIKSATIDSISYKTPINLIQKLLSIITDNCDYAMLQRVTDEVISFGYSVVQVLRDLSDYLLTTDDKFSESQKCDIFIKIAEADYMLTRGSDEFIQLLYVLAFIKELKIKGVTDK</sequence>
<dbReference type="InterPro" id="IPR003959">
    <property type="entry name" value="ATPase_AAA_core"/>
</dbReference>
<dbReference type="InterPro" id="IPR027417">
    <property type="entry name" value="P-loop_NTPase"/>
</dbReference>
<evidence type="ECO:0000313" key="5">
    <source>
        <dbReference type="EMBL" id="AYV79278.1"/>
    </source>
</evidence>
<dbReference type="GO" id="GO:0003677">
    <property type="term" value="F:DNA binding"/>
    <property type="evidence" value="ECO:0007669"/>
    <property type="project" value="InterPro"/>
</dbReference>
<dbReference type="InterPro" id="IPR008921">
    <property type="entry name" value="DNA_pol3_clamp-load_cplx_C"/>
</dbReference>
<keyword evidence="3" id="KW-0067">ATP-binding</keyword>
<keyword evidence="1" id="KW-0235">DNA replication</keyword>
<protein>
    <submittedName>
        <fullName evidence="5">ATPase</fullName>
    </submittedName>
</protein>
<dbReference type="SUPFAM" id="SSF52540">
    <property type="entry name" value="P-loop containing nucleoside triphosphate hydrolases"/>
    <property type="match status" value="1"/>
</dbReference>
<proteinExistence type="predicted"/>
<dbReference type="Pfam" id="PF08542">
    <property type="entry name" value="Rep_fac_C"/>
    <property type="match status" value="1"/>
</dbReference>
<evidence type="ECO:0000256" key="2">
    <source>
        <dbReference type="ARBA" id="ARBA00022741"/>
    </source>
</evidence>
<name>A0A3G4ZWI9_9VIRU</name>
<evidence type="ECO:0000256" key="1">
    <source>
        <dbReference type="ARBA" id="ARBA00022705"/>
    </source>
</evidence>
<dbReference type="EMBL" id="MK072138">
    <property type="protein sequence ID" value="AYV79278.1"/>
    <property type="molecule type" value="Genomic_DNA"/>
</dbReference>
<evidence type="ECO:0000256" key="3">
    <source>
        <dbReference type="ARBA" id="ARBA00022840"/>
    </source>
</evidence>
<dbReference type="GO" id="GO:0006261">
    <property type="term" value="P:DNA-templated DNA replication"/>
    <property type="evidence" value="ECO:0007669"/>
    <property type="project" value="TreeGrafter"/>
</dbReference>
<gene>
    <name evidence="5" type="ORF">Faunusvirus7_26</name>
</gene>
<accession>A0A3G4ZWI9</accession>